<gene>
    <name evidence="2" type="ORF">SK128_005337</name>
</gene>
<organism evidence="2 3">
    <name type="scientific">Halocaridina rubra</name>
    <name type="common">Hawaiian red shrimp</name>
    <dbReference type="NCBI Taxonomy" id="373956"/>
    <lineage>
        <taxon>Eukaryota</taxon>
        <taxon>Metazoa</taxon>
        <taxon>Ecdysozoa</taxon>
        <taxon>Arthropoda</taxon>
        <taxon>Crustacea</taxon>
        <taxon>Multicrustacea</taxon>
        <taxon>Malacostraca</taxon>
        <taxon>Eumalacostraca</taxon>
        <taxon>Eucarida</taxon>
        <taxon>Decapoda</taxon>
        <taxon>Pleocyemata</taxon>
        <taxon>Caridea</taxon>
        <taxon>Atyoidea</taxon>
        <taxon>Atyidae</taxon>
        <taxon>Halocaridina</taxon>
    </lineage>
</organism>
<proteinExistence type="predicted"/>
<evidence type="ECO:0000256" key="1">
    <source>
        <dbReference type="SAM" id="MobiDB-lite"/>
    </source>
</evidence>
<reference evidence="2 3" key="1">
    <citation type="submission" date="2023-11" db="EMBL/GenBank/DDBJ databases">
        <title>Halocaridina rubra genome assembly.</title>
        <authorList>
            <person name="Smith C."/>
        </authorList>
    </citation>
    <scope>NUCLEOTIDE SEQUENCE [LARGE SCALE GENOMIC DNA]</scope>
    <source>
        <strain evidence="2">EP-1</strain>
        <tissue evidence="2">Whole</tissue>
    </source>
</reference>
<dbReference type="Proteomes" id="UP001381693">
    <property type="component" value="Unassembled WGS sequence"/>
</dbReference>
<comment type="caution">
    <text evidence="2">The sequence shown here is derived from an EMBL/GenBank/DDBJ whole genome shotgun (WGS) entry which is preliminary data.</text>
</comment>
<feature type="region of interest" description="Disordered" evidence="1">
    <location>
        <begin position="1"/>
        <end position="65"/>
    </location>
</feature>
<feature type="compositionally biased region" description="Basic and acidic residues" evidence="1">
    <location>
        <begin position="21"/>
        <end position="30"/>
    </location>
</feature>
<evidence type="ECO:0000313" key="2">
    <source>
        <dbReference type="EMBL" id="KAK7047980.1"/>
    </source>
</evidence>
<evidence type="ECO:0000313" key="3">
    <source>
        <dbReference type="Proteomes" id="UP001381693"/>
    </source>
</evidence>
<dbReference type="EMBL" id="JAXCGZ010021547">
    <property type="protein sequence ID" value="KAK7047980.1"/>
    <property type="molecule type" value="Genomic_DNA"/>
</dbReference>
<protein>
    <submittedName>
        <fullName evidence="2">Uncharacterized protein</fullName>
    </submittedName>
</protein>
<keyword evidence="3" id="KW-1185">Reference proteome</keyword>
<name>A0AAN8WPN5_HALRR</name>
<accession>A0AAN8WPN5</accession>
<sequence length="65" mass="7377">MAGGLGRTQDKEKNMDDEELDIGKDADSKNSAKMKQKCDTGIGRNCPHQQRPGHEKIPRRRKRKS</sequence>
<dbReference type="AlphaFoldDB" id="A0AAN8WPN5"/>